<evidence type="ECO:0000259" key="1">
    <source>
        <dbReference type="Pfam" id="PF07626"/>
    </source>
</evidence>
<accession>A0A383B3L3</accession>
<sequence>MFLLIGTFVTLTVSAAYSAEHETSAQTTSHVETLQTVVAPFLTEHCVVCHNTRFRTSNLDLQALAEDGSDGEQLEVWARVVGKLRGGQMPPPGRPRPSDHNLNTVTTTIENYLTDVGFHRRTDPGRVTARRLNRVEYNNTVRSLLGIHSSPADEFPLDDAGYGFDNIADVLSVSPLLMEKY</sequence>
<dbReference type="EMBL" id="UINC01197098">
    <property type="protein sequence ID" value="SVE14403.1"/>
    <property type="molecule type" value="Genomic_DNA"/>
</dbReference>
<dbReference type="Pfam" id="PF07626">
    <property type="entry name" value="PSD3"/>
    <property type="match status" value="1"/>
</dbReference>
<proteinExistence type="predicted"/>
<feature type="non-terminal residue" evidence="2">
    <location>
        <position position="181"/>
    </location>
</feature>
<dbReference type="AlphaFoldDB" id="A0A383B3L3"/>
<feature type="domain" description="DUF1587" evidence="1">
    <location>
        <begin position="130"/>
        <end position="181"/>
    </location>
</feature>
<evidence type="ECO:0000313" key="2">
    <source>
        <dbReference type="EMBL" id="SVE14403.1"/>
    </source>
</evidence>
<reference evidence="2" key="1">
    <citation type="submission" date="2018-05" db="EMBL/GenBank/DDBJ databases">
        <authorList>
            <person name="Lanie J.A."/>
            <person name="Ng W.-L."/>
            <person name="Kazmierczak K.M."/>
            <person name="Andrzejewski T.M."/>
            <person name="Davidsen T.M."/>
            <person name="Wayne K.J."/>
            <person name="Tettelin H."/>
            <person name="Glass J.I."/>
            <person name="Rusch D."/>
            <person name="Podicherti R."/>
            <person name="Tsui H.-C.T."/>
            <person name="Winkler M.E."/>
        </authorList>
    </citation>
    <scope>NUCLEOTIDE SEQUENCE</scope>
</reference>
<gene>
    <name evidence="2" type="ORF">METZ01_LOCUS467257</name>
</gene>
<name>A0A383B3L3_9ZZZZ</name>
<protein>
    <recommendedName>
        <fullName evidence="1">DUF1587 domain-containing protein</fullName>
    </recommendedName>
</protein>
<dbReference type="InterPro" id="IPR013036">
    <property type="entry name" value="DUF1587"/>
</dbReference>
<organism evidence="2">
    <name type="scientific">marine metagenome</name>
    <dbReference type="NCBI Taxonomy" id="408172"/>
    <lineage>
        <taxon>unclassified sequences</taxon>
        <taxon>metagenomes</taxon>
        <taxon>ecological metagenomes</taxon>
    </lineage>
</organism>